<sequence length="350" mass="38332">MIKPSYKTTKDVPKRLLNALWWRQSIADIAQLAPIEPVTHREFSAQGIVVDIKREDLLCPYLGGNKLYKLHFHLQRALALRAHTIATFGGAYSNHIYALARVGFELGINTVGIIRGERPAILSPTLGDAEAMGMRLKFVSRSDYRHKHLIALKAQWDLNLPGVYIVPEGGGDLRGALGMAEYWRCVQRENPDYDAVVIAAGTGASLAGIMAASKTPVSVHGLLMLKGSAKLNQQYCRRALAMAHVLRRRLAPEVQLNEYRKEPPIGWQLHTHLHQGGYGPAKGEYADAISQLSVTTGIPLDPVYTGKMLSGVVALAQQGAWAAGQRVLLIHTGGLQGRRSLSTHKVIAHV</sequence>
<dbReference type="EMBL" id="AP023086">
    <property type="protein sequence ID" value="BCD98440.1"/>
    <property type="molecule type" value="Genomic_DNA"/>
</dbReference>
<organism evidence="7 8">
    <name type="scientific">Marinagarivorans cellulosilyticus</name>
    <dbReference type="NCBI Taxonomy" id="2721545"/>
    <lineage>
        <taxon>Bacteria</taxon>
        <taxon>Pseudomonadati</taxon>
        <taxon>Pseudomonadota</taxon>
        <taxon>Gammaproteobacteria</taxon>
        <taxon>Cellvibrionales</taxon>
        <taxon>Cellvibrionaceae</taxon>
        <taxon>Marinagarivorans</taxon>
    </lineage>
</organism>
<dbReference type="InterPro" id="IPR027278">
    <property type="entry name" value="ACCD_DCysDesulf"/>
</dbReference>
<evidence type="ECO:0000256" key="1">
    <source>
        <dbReference type="ARBA" id="ARBA00001933"/>
    </source>
</evidence>
<dbReference type="SUPFAM" id="SSF53686">
    <property type="entry name" value="Tryptophan synthase beta subunit-like PLP-dependent enzymes"/>
    <property type="match status" value="1"/>
</dbReference>
<comment type="cofactor">
    <cofactor evidence="1">
        <name>pyridoxal 5'-phosphate</name>
        <dbReference type="ChEBI" id="CHEBI:597326"/>
    </cofactor>
</comment>
<evidence type="ECO:0000256" key="4">
    <source>
        <dbReference type="PIRSR" id="PIRSR006278-1"/>
    </source>
</evidence>
<dbReference type="Gene3D" id="3.40.50.1100">
    <property type="match status" value="2"/>
</dbReference>
<dbReference type="EC" id="3.5.99.7" evidence="7"/>
<dbReference type="AlphaFoldDB" id="A0AAN1WIW6"/>
<evidence type="ECO:0000256" key="2">
    <source>
        <dbReference type="ARBA" id="ARBA00008639"/>
    </source>
</evidence>
<reference evidence="7 8" key="1">
    <citation type="journal article" date="2022" name="IScience">
        <title>An ultrasensitive nanofiber-based assay for enzymatic hydrolysis and deep-sea microbial degradation of cellulose.</title>
        <authorList>
            <person name="Tsudome M."/>
            <person name="Tachioka M."/>
            <person name="Miyazaki M."/>
            <person name="Uchimura K."/>
            <person name="Tsuda M."/>
            <person name="Takaki Y."/>
            <person name="Deguchi S."/>
        </authorList>
    </citation>
    <scope>NUCLEOTIDE SEQUENCE [LARGE SCALE GENOMIC DNA]</scope>
    <source>
        <strain evidence="7 8">GE09</strain>
    </source>
</reference>
<dbReference type="RefSeq" id="WP_236987372.1">
    <property type="nucleotide sequence ID" value="NZ_AP023086.1"/>
</dbReference>
<name>A0AAN1WIW6_9GAMM</name>
<comment type="similarity">
    <text evidence="2">Belongs to the ACC deaminase/D-cysteine desulfhydrase family.</text>
</comment>
<dbReference type="Proteomes" id="UP001320119">
    <property type="component" value="Chromosome"/>
</dbReference>
<protein>
    <submittedName>
        <fullName evidence="7">1-aminocyclopropane-1-carboxylate deaminase</fullName>
        <ecNumber evidence="7">3.5.99.7</ecNumber>
    </submittedName>
</protein>
<keyword evidence="8" id="KW-1185">Reference proteome</keyword>
<evidence type="ECO:0000313" key="7">
    <source>
        <dbReference type="EMBL" id="BCD98440.1"/>
    </source>
</evidence>
<proteinExistence type="inferred from homology"/>
<dbReference type="Pfam" id="PF00291">
    <property type="entry name" value="PALP"/>
    <property type="match status" value="1"/>
</dbReference>
<dbReference type="PANTHER" id="PTHR43780:SF2">
    <property type="entry name" value="1-AMINOCYCLOPROPANE-1-CARBOXYLATE DEAMINASE-RELATED"/>
    <property type="match status" value="1"/>
</dbReference>
<keyword evidence="7" id="KW-0378">Hydrolase</keyword>
<dbReference type="InterPro" id="IPR001926">
    <property type="entry name" value="TrpB-like_PALP"/>
</dbReference>
<accession>A0AAN1WIW6</accession>
<dbReference type="PANTHER" id="PTHR43780">
    <property type="entry name" value="1-AMINOCYCLOPROPANE-1-CARBOXYLATE DEAMINASE-RELATED"/>
    <property type="match status" value="1"/>
</dbReference>
<dbReference type="GO" id="GO:0019148">
    <property type="term" value="F:D-cysteine desulfhydrase activity"/>
    <property type="evidence" value="ECO:0007669"/>
    <property type="project" value="TreeGrafter"/>
</dbReference>
<dbReference type="PIRSF" id="PIRSF006278">
    <property type="entry name" value="ACCD_DCysDesulf"/>
    <property type="match status" value="1"/>
</dbReference>
<evidence type="ECO:0000259" key="6">
    <source>
        <dbReference type="Pfam" id="PF00291"/>
    </source>
</evidence>
<evidence type="ECO:0000256" key="5">
    <source>
        <dbReference type="PIRSR" id="PIRSR006278-2"/>
    </source>
</evidence>
<evidence type="ECO:0000313" key="8">
    <source>
        <dbReference type="Proteomes" id="UP001320119"/>
    </source>
</evidence>
<feature type="domain" description="Tryptophan synthase beta chain-like PALP" evidence="6">
    <location>
        <begin position="47"/>
        <end position="333"/>
    </location>
</feature>
<feature type="modified residue" description="N6-(pyridoxal phosphate)lysine" evidence="5">
    <location>
        <position position="66"/>
    </location>
</feature>
<dbReference type="InterPro" id="IPR036052">
    <property type="entry name" value="TrpB-like_PALP_sf"/>
</dbReference>
<evidence type="ECO:0000256" key="3">
    <source>
        <dbReference type="ARBA" id="ARBA00022898"/>
    </source>
</evidence>
<feature type="active site" description="Nucleophile" evidence="4">
    <location>
        <position position="93"/>
    </location>
</feature>
<dbReference type="KEGG" id="marq:MARGE09_P2641"/>
<gene>
    <name evidence="7" type="ORF">MARGE09_P2641</name>
</gene>
<keyword evidence="3 5" id="KW-0663">Pyridoxal phosphate</keyword>
<dbReference type="GO" id="GO:0008660">
    <property type="term" value="F:1-aminocyclopropane-1-carboxylate deaminase activity"/>
    <property type="evidence" value="ECO:0007669"/>
    <property type="project" value="UniProtKB-EC"/>
</dbReference>